<evidence type="ECO:0000256" key="1">
    <source>
        <dbReference type="ARBA" id="ARBA00004370"/>
    </source>
</evidence>
<dbReference type="GO" id="GO:0016491">
    <property type="term" value="F:oxidoreductase activity"/>
    <property type="evidence" value="ECO:0007669"/>
    <property type="project" value="UniProtKB-KW"/>
</dbReference>
<name>A0AAD9YYS5_9LECA</name>
<comment type="caution">
    <text evidence="17">The sequence shown here is derived from an EMBL/GenBank/DDBJ whole genome shotgun (WGS) entry which is preliminary data.</text>
</comment>
<keyword evidence="12" id="KW-0472">Membrane</keyword>
<evidence type="ECO:0000259" key="16">
    <source>
        <dbReference type="Pfam" id="PF25563"/>
    </source>
</evidence>
<protein>
    <recommendedName>
        <fullName evidence="19">Plastocyanin-like domain-containing protein</fullName>
    </recommendedName>
</protein>
<evidence type="ECO:0000256" key="13">
    <source>
        <dbReference type="ARBA" id="ARBA00023180"/>
    </source>
</evidence>
<evidence type="ECO:0000256" key="11">
    <source>
        <dbReference type="ARBA" id="ARBA00023008"/>
    </source>
</evidence>
<evidence type="ECO:0000256" key="12">
    <source>
        <dbReference type="ARBA" id="ARBA00023136"/>
    </source>
</evidence>
<evidence type="ECO:0000259" key="15">
    <source>
        <dbReference type="Pfam" id="PF07732"/>
    </source>
</evidence>
<keyword evidence="13" id="KW-0325">Glycoprotein</keyword>
<evidence type="ECO:0000256" key="8">
    <source>
        <dbReference type="ARBA" id="ARBA00022833"/>
    </source>
</evidence>
<dbReference type="InterPro" id="IPR057992">
    <property type="entry name" value="TPR_SYVN1_N"/>
</dbReference>
<evidence type="ECO:0008006" key="19">
    <source>
        <dbReference type="Google" id="ProtNLM"/>
    </source>
</evidence>
<evidence type="ECO:0000256" key="9">
    <source>
        <dbReference type="ARBA" id="ARBA00022989"/>
    </source>
</evidence>
<dbReference type="InterPro" id="IPR008972">
    <property type="entry name" value="Cupredoxin"/>
</dbReference>
<keyword evidence="18" id="KW-1185">Reference proteome</keyword>
<dbReference type="InterPro" id="IPR011707">
    <property type="entry name" value="Cu-oxidase-like_N"/>
</dbReference>
<comment type="pathway">
    <text evidence="2">Protein modification; protein ubiquitination.</text>
</comment>
<keyword evidence="7" id="KW-0863">Zinc-finger</keyword>
<keyword evidence="5" id="KW-0812">Transmembrane</keyword>
<feature type="region of interest" description="Disordered" evidence="14">
    <location>
        <begin position="369"/>
        <end position="391"/>
    </location>
</feature>
<reference evidence="17" key="1">
    <citation type="submission" date="2022-11" db="EMBL/GenBank/DDBJ databases">
        <title>Chromosomal genome sequence assembly and mating type (MAT) locus characterization of the leprose asexual lichenized fungus Lepraria neglecta (Nyl.) Erichsen.</title>
        <authorList>
            <person name="Allen J.L."/>
            <person name="Pfeffer B."/>
        </authorList>
    </citation>
    <scope>NUCLEOTIDE SEQUENCE</scope>
    <source>
        <strain evidence="17">Allen 5258</strain>
    </source>
</reference>
<evidence type="ECO:0000256" key="3">
    <source>
        <dbReference type="ARBA" id="ARBA00010609"/>
    </source>
</evidence>
<dbReference type="SUPFAM" id="SSF49503">
    <property type="entry name" value="Cupredoxins"/>
    <property type="match status" value="2"/>
</dbReference>
<dbReference type="Gene3D" id="2.60.40.420">
    <property type="entry name" value="Cupredoxins - blue copper proteins"/>
    <property type="match status" value="1"/>
</dbReference>
<dbReference type="CDD" id="cd13850">
    <property type="entry name" value="CuRO_1_Abr2_like"/>
    <property type="match status" value="1"/>
</dbReference>
<keyword evidence="6" id="KW-0479">Metal-binding</keyword>
<accession>A0AAD9YYS5</accession>
<keyword evidence="9" id="KW-1133">Transmembrane helix</keyword>
<dbReference type="AlphaFoldDB" id="A0AAD9YYS5"/>
<comment type="subcellular location">
    <subcellularLocation>
        <location evidence="1">Membrane</location>
    </subcellularLocation>
</comment>
<feature type="domain" description="Plastocyanin-like" evidence="15">
    <location>
        <begin position="177"/>
        <end position="284"/>
    </location>
</feature>
<dbReference type="Pfam" id="PF25563">
    <property type="entry name" value="TPR_SYVN1_N"/>
    <property type="match status" value="1"/>
</dbReference>
<gene>
    <name evidence="17" type="ORF">OEA41_004917</name>
</gene>
<feature type="domain" description="E3 ubiquitin-protein ligase synoviolin-like TPR repeats" evidence="16">
    <location>
        <begin position="1"/>
        <end position="125"/>
    </location>
</feature>
<keyword evidence="8" id="KW-0862">Zinc</keyword>
<dbReference type="EMBL" id="JASNWA010000010">
    <property type="protein sequence ID" value="KAK3168469.1"/>
    <property type="molecule type" value="Genomic_DNA"/>
</dbReference>
<organism evidence="17 18">
    <name type="scientific">Lepraria neglecta</name>
    <dbReference type="NCBI Taxonomy" id="209136"/>
    <lineage>
        <taxon>Eukaryota</taxon>
        <taxon>Fungi</taxon>
        <taxon>Dikarya</taxon>
        <taxon>Ascomycota</taxon>
        <taxon>Pezizomycotina</taxon>
        <taxon>Lecanoromycetes</taxon>
        <taxon>OSLEUM clade</taxon>
        <taxon>Lecanoromycetidae</taxon>
        <taxon>Lecanorales</taxon>
        <taxon>Lecanorineae</taxon>
        <taxon>Stereocaulaceae</taxon>
        <taxon>Lepraria</taxon>
    </lineage>
</organism>
<evidence type="ECO:0000256" key="4">
    <source>
        <dbReference type="ARBA" id="ARBA00022679"/>
    </source>
</evidence>
<dbReference type="InterPro" id="IPR045087">
    <property type="entry name" value="Cu-oxidase_fam"/>
</dbReference>
<sequence>MVMYAIKAMQPTIGPSLMILVALEFGVMMISSALTATRFALSVTETFIIERRDQEVMTLVWEEKSRQMANLNLATDSIKTLGYLFYLSIYLTFSAVPIQIIRDAFLTVRSLAKRARDLLRYQRAIGFINNRYSDPTAEELARQDFCIFCQEEMSAWQQIDTSREGPVQVEEGSRLKRHGFTREVYLINGQQPGPSVEIDEGDDLEVFVKNDLYVESTIHWHGLLQRGTPQMDGVPGVTQYPIAPGGNFTYKFSVGSEYGFYWYHSHFRAYYDDAIRGPLMIHPSRTRPRPFERLAENSDALAKLLQAECDAPPILLNDWTHALSDTIYAQYFKTGAFPHCVDSILANGFGRVECLPDYILQAGTGLGLDSSSSGGSGSPQNGHGRIKHVGRHDDEVDVDGGRLHADDLDLTHVEYGPDVEYGINVQHTRNGFAERTRLHSTNDVQARLQCQLTSSCNMREHNVFLVNDSGKLHARMVSAEPRQFRRGQQVGCIARCTFHMNTTMSGRTIEARTDSASVWMLKNGSATMNASTLDTALLHPFKGNSPPPRMADITKAFNISQTGIVTWVIDRDPYTEASTPILYGNSSDGWNANTTIHLPSNSTIDIIMAVADDSMDKVSPSPRRKHSQQAQLVALLTP</sequence>
<evidence type="ECO:0000256" key="5">
    <source>
        <dbReference type="ARBA" id="ARBA00022692"/>
    </source>
</evidence>
<dbReference type="Pfam" id="PF07732">
    <property type="entry name" value="Cu-oxidase_3"/>
    <property type="match status" value="1"/>
</dbReference>
<evidence type="ECO:0000256" key="7">
    <source>
        <dbReference type="ARBA" id="ARBA00022771"/>
    </source>
</evidence>
<keyword evidence="11" id="KW-0186">Copper</keyword>
<evidence type="ECO:0000256" key="14">
    <source>
        <dbReference type="SAM" id="MobiDB-lite"/>
    </source>
</evidence>
<evidence type="ECO:0000256" key="10">
    <source>
        <dbReference type="ARBA" id="ARBA00023002"/>
    </source>
</evidence>
<keyword evidence="4" id="KW-0808">Transferase</keyword>
<dbReference type="PANTHER" id="PTHR11709:SF488">
    <property type="entry name" value="LACCASE-RELATED"/>
    <property type="match status" value="1"/>
</dbReference>
<evidence type="ECO:0000313" key="17">
    <source>
        <dbReference type="EMBL" id="KAK3168469.1"/>
    </source>
</evidence>
<dbReference type="GO" id="GO:0005507">
    <property type="term" value="F:copper ion binding"/>
    <property type="evidence" value="ECO:0007669"/>
    <property type="project" value="InterPro"/>
</dbReference>
<dbReference type="Proteomes" id="UP001276659">
    <property type="component" value="Unassembled WGS sequence"/>
</dbReference>
<evidence type="ECO:0000256" key="6">
    <source>
        <dbReference type="ARBA" id="ARBA00022723"/>
    </source>
</evidence>
<evidence type="ECO:0000313" key="18">
    <source>
        <dbReference type="Proteomes" id="UP001276659"/>
    </source>
</evidence>
<proteinExistence type="inferred from homology"/>
<keyword evidence="10" id="KW-0560">Oxidoreductase</keyword>
<evidence type="ECO:0000256" key="2">
    <source>
        <dbReference type="ARBA" id="ARBA00004906"/>
    </source>
</evidence>
<comment type="similarity">
    <text evidence="3">Belongs to the multicopper oxidase family.</text>
</comment>
<dbReference type="PANTHER" id="PTHR11709">
    <property type="entry name" value="MULTI-COPPER OXIDASE"/>
    <property type="match status" value="1"/>
</dbReference>